<proteinExistence type="predicted"/>
<reference evidence="2 3" key="1">
    <citation type="journal article" date="2023" name="Life. Sci Alliance">
        <title>Evolutionary insights into 3D genome organization and epigenetic landscape of Vigna mungo.</title>
        <authorList>
            <person name="Junaid A."/>
            <person name="Singh B."/>
            <person name="Bhatia S."/>
        </authorList>
    </citation>
    <scope>NUCLEOTIDE SEQUENCE [LARGE SCALE GENOMIC DNA]</scope>
    <source>
        <strain evidence="2">Urdbean</strain>
    </source>
</reference>
<dbReference type="AlphaFoldDB" id="A0AAQ3MND5"/>
<feature type="region of interest" description="Disordered" evidence="1">
    <location>
        <begin position="153"/>
        <end position="176"/>
    </location>
</feature>
<feature type="compositionally biased region" description="Polar residues" evidence="1">
    <location>
        <begin position="58"/>
        <end position="77"/>
    </location>
</feature>
<accession>A0AAQ3MND5</accession>
<feature type="compositionally biased region" description="Low complexity" evidence="1">
    <location>
        <begin position="41"/>
        <end position="57"/>
    </location>
</feature>
<sequence>MGESIYISSSDDDELEEIDVQKRTLPQWATTFERSSDYGRRNNSSRGSNSSNLSSSSVYNHSQIKPHTLPVSSTNAPNHRIARRDEPSYHDQKGNTSQQQTVNFEISKSHEKMSSQQAFKRTLPSTLQPSATRALPSPLFVSDIRSSNLKDNPGSSHLHDAYKNHRQGVGPSMSGDRGYIRDSLIRSHDEGHLLYQNSGNRILPPSLVLGKAITPHFAISSESAYHSGIGDERSAENDERLIYEAALQDIKNCIGLDASKGNQEFALLGGDFG</sequence>
<evidence type="ECO:0000313" key="3">
    <source>
        <dbReference type="Proteomes" id="UP001374535"/>
    </source>
</evidence>
<protein>
    <submittedName>
        <fullName evidence="2">Uncharacterized protein</fullName>
    </submittedName>
</protein>
<dbReference type="EMBL" id="CP144691">
    <property type="protein sequence ID" value="WVY94367.1"/>
    <property type="molecule type" value="Genomic_DNA"/>
</dbReference>
<keyword evidence="3" id="KW-1185">Reference proteome</keyword>
<feature type="region of interest" description="Disordered" evidence="1">
    <location>
        <begin position="1"/>
        <end position="79"/>
    </location>
</feature>
<dbReference type="Proteomes" id="UP001374535">
    <property type="component" value="Chromosome 10"/>
</dbReference>
<evidence type="ECO:0000256" key="1">
    <source>
        <dbReference type="SAM" id="MobiDB-lite"/>
    </source>
</evidence>
<gene>
    <name evidence="2" type="ORF">V8G54_033455</name>
</gene>
<name>A0AAQ3MND5_VIGMU</name>
<evidence type="ECO:0000313" key="2">
    <source>
        <dbReference type="EMBL" id="WVY94367.1"/>
    </source>
</evidence>
<organism evidence="2 3">
    <name type="scientific">Vigna mungo</name>
    <name type="common">Black gram</name>
    <name type="synonym">Phaseolus mungo</name>
    <dbReference type="NCBI Taxonomy" id="3915"/>
    <lineage>
        <taxon>Eukaryota</taxon>
        <taxon>Viridiplantae</taxon>
        <taxon>Streptophyta</taxon>
        <taxon>Embryophyta</taxon>
        <taxon>Tracheophyta</taxon>
        <taxon>Spermatophyta</taxon>
        <taxon>Magnoliopsida</taxon>
        <taxon>eudicotyledons</taxon>
        <taxon>Gunneridae</taxon>
        <taxon>Pentapetalae</taxon>
        <taxon>rosids</taxon>
        <taxon>fabids</taxon>
        <taxon>Fabales</taxon>
        <taxon>Fabaceae</taxon>
        <taxon>Papilionoideae</taxon>
        <taxon>50 kb inversion clade</taxon>
        <taxon>NPAAA clade</taxon>
        <taxon>indigoferoid/millettioid clade</taxon>
        <taxon>Phaseoleae</taxon>
        <taxon>Vigna</taxon>
    </lineage>
</organism>